<comment type="function">
    <text evidence="4">Has an important function as a repair enzyme for proteins that have been inactivated by oxidation. Catalyzes the reversible oxidation-reduction of methionine sulfoxide in proteins to methionine.</text>
</comment>
<evidence type="ECO:0000256" key="1">
    <source>
        <dbReference type="ARBA" id="ARBA00023002"/>
    </source>
</evidence>
<dbReference type="Pfam" id="PF01625">
    <property type="entry name" value="PMSR"/>
    <property type="match status" value="1"/>
</dbReference>
<feature type="active site" evidence="4">
    <location>
        <position position="10"/>
    </location>
</feature>
<dbReference type="Proteomes" id="UP000007239">
    <property type="component" value="Chromosome"/>
</dbReference>
<evidence type="ECO:0000256" key="2">
    <source>
        <dbReference type="ARBA" id="ARBA00047806"/>
    </source>
</evidence>
<gene>
    <name evidence="4" type="primary">msrA</name>
    <name evidence="6" type="ordered locus">Thexy_1549</name>
</gene>
<keyword evidence="7" id="KW-1185">Reference proteome</keyword>
<dbReference type="STRING" id="858215.Thexy_1549"/>
<dbReference type="Gene3D" id="3.30.1060.10">
    <property type="entry name" value="Peptide methionine sulphoxide reductase MsrA"/>
    <property type="match status" value="1"/>
</dbReference>
<evidence type="ECO:0000259" key="5">
    <source>
        <dbReference type="Pfam" id="PF01625"/>
    </source>
</evidence>
<dbReference type="AlphaFoldDB" id="F6BHA7"/>
<dbReference type="RefSeq" id="WP_013788316.1">
    <property type="nucleotide sequence ID" value="NC_015555.1"/>
</dbReference>
<dbReference type="GO" id="GO:0005737">
    <property type="term" value="C:cytoplasm"/>
    <property type="evidence" value="ECO:0007669"/>
    <property type="project" value="TreeGrafter"/>
</dbReference>
<dbReference type="EMBL" id="CP002739">
    <property type="protein sequence ID" value="AEF17580.1"/>
    <property type="molecule type" value="Genomic_DNA"/>
</dbReference>
<dbReference type="InterPro" id="IPR002569">
    <property type="entry name" value="Met_Sox_Rdtase_MsrA_dom"/>
</dbReference>
<name>F6BHA7_THEXL</name>
<protein>
    <recommendedName>
        <fullName evidence="4">Peptide methionine sulfoxide reductase MsrA</fullName>
        <shortName evidence="4">Protein-methionine-S-oxide reductase</shortName>
        <ecNumber evidence="4">1.8.4.11</ecNumber>
    </recommendedName>
    <alternativeName>
        <fullName evidence="4">Peptide-methionine (S)-S-oxide reductase</fullName>
        <shortName evidence="4">Peptide Met(O) reductase</shortName>
    </alternativeName>
</protein>
<evidence type="ECO:0000313" key="7">
    <source>
        <dbReference type="Proteomes" id="UP000007239"/>
    </source>
</evidence>
<dbReference type="GO" id="GO:0008113">
    <property type="term" value="F:peptide-methionine (S)-S-oxide reductase activity"/>
    <property type="evidence" value="ECO:0007669"/>
    <property type="project" value="UniProtKB-UniRule"/>
</dbReference>
<comment type="catalytic activity">
    <reaction evidence="2 4">
        <text>L-methionyl-[protein] + [thioredoxin]-disulfide + H2O = L-methionyl-(S)-S-oxide-[protein] + [thioredoxin]-dithiol</text>
        <dbReference type="Rhea" id="RHEA:14217"/>
        <dbReference type="Rhea" id="RHEA-COMP:10698"/>
        <dbReference type="Rhea" id="RHEA-COMP:10700"/>
        <dbReference type="Rhea" id="RHEA-COMP:12313"/>
        <dbReference type="Rhea" id="RHEA-COMP:12315"/>
        <dbReference type="ChEBI" id="CHEBI:15377"/>
        <dbReference type="ChEBI" id="CHEBI:16044"/>
        <dbReference type="ChEBI" id="CHEBI:29950"/>
        <dbReference type="ChEBI" id="CHEBI:44120"/>
        <dbReference type="ChEBI" id="CHEBI:50058"/>
        <dbReference type="EC" id="1.8.4.11"/>
    </reaction>
</comment>
<keyword evidence="1 4" id="KW-0560">Oxidoreductase</keyword>
<organism evidence="6 7">
    <name type="scientific">Thermoanaerobacterium xylanolyticum (strain ATCC 49914 / DSM 7097 / LX-11)</name>
    <dbReference type="NCBI Taxonomy" id="858215"/>
    <lineage>
        <taxon>Bacteria</taxon>
        <taxon>Bacillati</taxon>
        <taxon>Bacillota</taxon>
        <taxon>Clostridia</taxon>
        <taxon>Thermoanaerobacterales</taxon>
        <taxon>Thermoanaerobacteraceae</taxon>
        <taxon>Thermoanaerobacterium</taxon>
    </lineage>
</organism>
<dbReference type="NCBIfam" id="TIGR00401">
    <property type="entry name" value="msrA"/>
    <property type="match status" value="1"/>
</dbReference>
<comment type="catalytic activity">
    <reaction evidence="3 4">
        <text>[thioredoxin]-disulfide + L-methionine + H2O = L-methionine (S)-S-oxide + [thioredoxin]-dithiol</text>
        <dbReference type="Rhea" id="RHEA:19993"/>
        <dbReference type="Rhea" id="RHEA-COMP:10698"/>
        <dbReference type="Rhea" id="RHEA-COMP:10700"/>
        <dbReference type="ChEBI" id="CHEBI:15377"/>
        <dbReference type="ChEBI" id="CHEBI:29950"/>
        <dbReference type="ChEBI" id="CHEBI:50058"/>
        <dbReference type="ChEBI" id="CHEBI:57844"/>
        <dbReference type="ChEBI" id="CHEBI:58772"/>
        <dbReference type="EC" id="1.8.4.11"/>
    </reaction>
</comment>
<dbReference type="HAMAP" id="MF_01401">
    <property type="entry name" value="MsrA"/>
    <property type="match status" value="1"/>
</dbReference>
<dbReference type="GO" id="GO:0034599">
    <property type="term" value="P:cellular response to oxidative stress"/>
    <property type="evidence" value="ECO:0007669"/>
    <property type="project" value="TreeGrafter"/>
</dbReference>
<evidence type="ECO:0000256" key="3">
    <source>
        <dbReference type="ARBA" id="ARBA00048782"/>
    </source>
</evidence>
<accession>F6BHA7</accession>
<dbReference type="eggNOG" id="COG0225">
    <property type="taxonomic scope" value="Bacteria"/>
</dbReference>
<reference evidence="6" key="1">
    <citation type="submission" date="2011-05" db="EMBL/GenBank/DDBJ databases">
        <title>Complete sequence of Thermoanaerobacterium xylanolyticum LX-11.</title>
        <authorList>
            <consortium name="US DOE Joint Genome Institute"/>
            <person name="Lucas S."/>
            <person name="Han J."/>
            <person name="Lapidus A."/>
            <person name="Cheng J.-F."/>
            <person name="Goodwin L."/>
            <person name="Pitluck S."/>
            <person name="Peters L."/>
            <person name="Mikhailova N."/>
            <person name="Lu M."/>
            <person name="Han C."/>
            <person name="Tapia R."/>
            <person name="Land M."/>
            <person name="Hauser L."/>
            <person name="Kyrpides N."/>
            <person name="Ivanova N."/>
            <person name="Pagani I."/>
            <person name="Hemme C."/>
            <person name="Woyke T."/>
        </authorList>
    </citation>
    <scope>NUCLEOTIDE SEQUENCE</scope>
    <source>
        <strain evidence="6">LX-11</strain>
    </source>
</reference>
<evidence type="ECO:0000256" key="4">
    <source>
        <dbReference type="HAMAP-Rule" id="MF_01401"/>
    </source>
</evidence>
<dbReference type="InterPro" id="IPR036509">
    <property type="entry name" value="Met_Sox_Rdtase_MsrA_sf"/>
</dbReference>
<feature type="domain" description="Peptide methionine sulphoxide reductase MsrA" evidence="5">
    <location>
        <begin position="3"/>
        <end position="153"/>
    </location>
</feature>
<evidence type="ECO:0000313" key="6">
    <source>
        <dbReference type="EMBL" id="AEF17580.1"/>
    </source>
</evidence>
<dbReference type="HOGENOM" id="CLU_031040_10_2_9"/>
<dbReference type="PANTHER" id="PTHR42799">
    <property type="entry name" value="MITOCHONDRIAL PEPTIDE METHIONINE SULFOXIDE REDUCTASE"/>
    <property type="match status" value="1"/>
</dbReference>
<dbReference type="GO" id="GO:0033744">
    <property type="term" value="F:L-methionine:thioredoxin-disulfide S-oxidoreductase activity"/>
    <property type="evidence" value="ECO:0007669"/>
    <property type="project" value="RHEA"/>
</dbReference>
<dbReference type="KEGG" id="txy:Thexy_1549"/>
<dbReference type="SUPFAM" id="SSF55068">
    <property type="entry name" value="Peptide methionine sulfoxide reductase"/>
    <property type="match status" value="1"/>
</dbReference>
<proteinExistence type="inferred from homology"/>
<dbReference type="PANTHER" id="PTHR42799:SF2">
    <property type="entry name" value="MITOCHONDRIAL PEPTIDE METHIONINE SULFOXIDE REDUCTASE"/>
    <property type="match status" value="1"/>
</dbReference>
<sequence>MKEIVLAGGCFWGVQAYFDTIDGVIETKVGYANGNKENPTYEEVCTNTTGFAEACYIKYDESIISLEDLLRSYWKIVDPTLKNRQGNDIGTQYRTGIYYIDDGDLNVILRSKEEEQKKYEKPIVTEIEPLKNFYDAEEYHQKYLKKNPNGYCHIPRELFEKVK</sequence>
<comment type="similarity">
    <text evidence="4">Belongs to the MsrA Met sulfoxide reductase family.</text>
</comment>
<dbReference type="InterPro" id="IPR050162">
    <property type="entry name" value="MsrA_MetSO_reductase"/>
</dbReference>
<dbReference type="EC" id="1.8.4.11" evidence="4"/>